<dbReference type="GO" id="GO:0003677">
    <property type="term" value="F:DNA binding"/>
    <property type="evidence" value="ECO:0007669"/>
    <property type="project" value="UniProtKB-KW"/>
</dbReference>
<keyword evidence="7" id="KW-1185">Reference proteome</keyword>
<dbReference type="InterPro" id="IPR013325">
    <property type="entry name" value="RNA_pol_sigma_r2"/>
</dbReference>
<protein>
    <submittedName>
        <fullName evidence="6">RNA polymerase sigma factor</fullName>
    </submittedName>
</protein>
<keyword evidence="3" id="KW-0238">DNA-binding</keyword>
<dbReference type="GO" id="GO:0016987">
    <property type="term" value="F:sigma factor activity"/>
    <property type="evidence" value="ECO:0007669"/>
    <property type="project" value="UniProtKB-KW"/>
</dbReference>
<dbReference type="PANTHER" id="PTHR43133">
    <property type="entry name" value="RNA POLYMERASE ECF-TYPE SIGMA FACTO"/>
    <property type="match status" value="1"/>
</dbReference>
<keyword evidence="2" id="KW-0731">Sigma factor</keyword>
<gene>
    <name evidence="6" type="ORF">Mal48_21910</name>
</gene>
<evidence type="ECO:0000256" key="1">
    <source>
        <dbReference type="ARBA" id="ARBA00023015"/>
    </source>
</evidence>
<dbReference type="KEGG" id="tpol:Mal48_21910"/>
<dbReference type="Gene3D" id="1.10.1740.10">
    <property type="match status" value="1"/>
</dbReference>
<evidence type="ECO:0000259" key="5">
    <source>
        <dbReference type="Pfam" id="PF04542"/>
    </source>
</evidence>
<dbReference type="InterPro" id="IPR039425">
    <property type="entry name" value="RNA_pol_sigma-70-like"/>
</dbReference>
<feature type="domain" description="RNA polymerase sigma-70 region 2" evidence="5">
    <location>
        <begin position="41"/>
        <end position="109"/>
    </location>
</feature>
<organism evidence="6 7">
    <name type="scientific">Thalassoglobus polymorphus</name>
    <dbReference type="NCBI Taxonomy" id="2527994"/>
    <lineage>
        <taxon>Bacteria</taxon>
        <taxon>Pseudomonadati</taxon>
        <taxon>Planctomycetota</taxon>
        <taxon>Planctomycetia</taxon>
        <taxon>Planctomycetales</taxon>
        <taxon>Planctomycetaceae</taxon>
        <taxon>Thalassoglobus</taxon>
    </lineage>
</organism>
<dbReference type="OrthoDB" id="254728at2"/>
<dbReference type="AlphaFoldDB" id="A0A517QMU9"/>
<dbReference type="PANTHER" id="PTHR43133:SF8">
    <property type="entry name" value="RNA POLYMERASE SIGMA FACTOR HI_1459-RELATED"/>
    <property type="match status" value="1"/>
</dbReference>
<dbReference type="Proteomes" id="UP000315724">
    <property type="component" value="Chromosome"/>
</dbReference>
<keyword evidence="1" id="KW-0805">Transcription regulation</keyword>
<evidence type="ECO:0000256" key="2">
    <source>
        <dbReference type="ARBA" id="ARBA00023082"/>
    </source>
</evidence>
<sequence length="259" mass="29897">MVADDADQFVSRFDAQPTRWSMVQKAHGQSLTGGEEARKYLVMRYSPAIRRYVRAITRDEDQADEIAQDVMVRLLQGDFAGADPQKGRFRDLLKVAIRNMTRNIWTKQKVRKTVDYDLDLNADDSENETDILWTDEWRQQLLELAWDQLQEHQNSHHGSVAYTILKLRTDAPDASSNELAERLSQKIGKTVRADQARQQLRRARVRFAEYLVSEVADGIEVTSPDRIEEELGALGLLERIRDVLSEDWASKHQEKENNS</sequence>
<evidence type="ECO:0000313" key="7">
    <source>
        <dbReference type="Proteomes" id="UP000315724"/>
    </source>
</evidence>
<proteinExistence type="predicted"/>
<dbReference type="RefSeq" id="WP_145198583.1">
    <property type="nucleotide sequence ID" value="NZ_CP036267.1"/>
</dbReference>
<evidence type="ECO:0000256" key="3">
    <source>
        <dbReference type="ARBA" id="ARBA00023125"/>
    </source>
</evidence>
<dbReference type="EMBL" id="CP036267">
    <property type="protein sequence ID" value="QDT32941.1"/>
    <property type="molecule type" value="Genomic_DNA"/>
</dbReference>
<dbReference type="InterPro" id="IPR007627">
    <property type="entry name" value="RNA_pol_sigma70_r2"/>
</dbReference>
<name>A0A517QMU9_9PLAN</name>
<evidence type="ECO:0000313" key="6">
    <source>
        <dbReference type="EMBL" id="QDT32941.1"/>
    </source>
</evidence>
<evidence type="ECO:0000256" key="4">
    <source>
        <dbReference type="ARBA" id="ARBA00023163"/>
    </source>
</evidence>
<dbReference type="Pfam" id="PF04542">
    <property type="entry name" value="Sigma70_r2"/>
    <property type="match status" value="1"/>
</dbReference>
<dbReference type="GO" id="GO:0006352">
    <property type="term" value="P:DNA-templated transcription initiation"/>
    <property type="evidence" value="ECO:0007669"/>
    <property type="project" value="InterPro"/>
</dbReference>
<dbReference type="SUPFAM" id="SSF88946">
    <property type="entry name" value="Sigma2 domain of RNA polymerase sigma factors"/>
    <property type="match status" value="1"/>
</dbReference>
<keyword evidence="4" id="KW-0804">Transcription</keyword>
<reference evidence="6 7" key="1">
    <citation type="submission" date="2019-02" db="EMBL/GenBank/DDBJ databases">
        <title>Deep-cultivation of Planctomycetes and their phenomic and genomic characterization uncovers novel biology.</title>
        <authorList>
            <person name="Wiegand S."/>
            <person name="Jogler M."/>
            <person name="Boedeker C."/>
            <person name="Pinto D."/>
            <person name="Vollmers J."/>
            <person name="Rivas-Marin E."/>
            <person name="Kohn T."/>
            <person name="Peeters S.H."/>
            <person name="Heuer A."/>
            <person name="Rast P."/>
            <person name="Oberbeckmann S."/>
            <person name="Bunk B."/>
            <person name="Jeske O."/>
            <person name="Meyerdierks A."/>
            <person name="Storesund J.E."/>
            <person name="Kallscheuer N."/>
            <person name="Luecker S."/>
            <person name="Lage O.M."/>
            <person name="Pohl T."/>
            <person name="Merkel B.J."/>
            <person name="Hornburger P."/>
            <person name="Mueller R.-W."/>
            <person name="Bruemmer F."/>
            <person name="Labrenz M."/>
            <person name="Spormann A.M."/>
            <person name="Op den Camp H."/>
            <person name="Overmann J."/>
            <person name="Amann R."/>
            <person name="Jetten M.S.M."/>
            <person name="Mascher T."/>
            <person name="Medema M.H."/>
            <person name="Devos D.P."/>
            <person name="Kaster A.-K."/>
            <person name="Ovreas L."/>
            <person name="Rohde M."/>
            <person name="Galperin M.Y."/>
            <person name="Jogler C."/>
        </authorList>
    </citation>
    <scope>NUCLEOTIDE SEQUENCE [LARGE SCALE GENOMIC DNA]</scope>
    <source>
        <strain evidence="6 7">Mal48</strain>
    </source>
</reference>
<accession>A0A517QMU9</accession>